<dbReference type="InterPro" id="IPR017926">
    <property type="entry name" value="GATASE"/>
</dbReference>
<dbReference type="NCBIfam" id="TIGR01855">
    <property type="entry name" value="IMP_synth_hisH"/>
    <property type="match status" value="1"/>
</dbReference>
<proteinExistence type="inferred from homology"/>
<organism evidence="13 14">
    <name type="scientific">Limosilactobacillus reuteri</name>
    <name type="common">Lactobacillus reuteri</name>
    <dbReference type="NCBI Taxonomy" id="1598"/>
    <lineage>
        <taxon>Bacteria</taxon>
        <taxon>Bacillati</taxon>
        <taxon>Bacillota</taxon>
        <taxon>Bacilli</taxon>
        <taxon>Lactobacillales</taxon>
        <taxon>Lactobacillaceae</taxon>
        <taxon>Limosilactobacillus</taxon>
    </lineage>
</organism>
<dbReference type="PANTHER" id="PTHR42701:SF1">
    <property type="entry name" value="IMIDAZOLE GLYCEROL PHOSPHATE SYNTHASE SUBUNIT HISH"/>
    <property type="match status" value="1"/>
</dbReference>
<dbReference type="GO" id="GO:0000107">
    <property type="term" value="F:imidazoleglycerol-phosphate synthase activity"/>
    <property type="evidence" value="ECO:0007669"/>
    <property type="project" value="UniProtKB-UniRule"/>
</dbReference>
<dbReference type="CDD" id="cd01748">
    <property type="entry name" value="GATase1_IGP_Synthase"/>
    <property type="match status" value="1"/>
</dbReference>
<evidence type="ECO:0000256" key="8">
    <source>
        <dbReference type="ARBA" id="ARBA00047838"/>
    </source>
</evidence>
<dbReference type="RefSeq" id="WP_109975987.1">
    <property type="nucleotide sequence ID" value="NZ_QGHV01000070.1"/>
</dbReference>
<dbReference type="Gene3D" id="3.40.50.880">
    <property type="match status" value="1"/>
</dbReference>
<keyword evidence="7 10" id="KW-0456">Lyase</keyword>
<comment type="pathway">
    <text evidence="1 10">Amino-acid biosynthesis; L-histidine biosynthesis; L-histidine from 5-phospho-alpha-D-ribose 1-diphosphate: step 5/9.</text>
</comment>
<keyword evidence="4 10" id="KW-0378">Hydrolase</keyword>
<keyword evidence="6 10" id="KW-0368">Histidine biosynthesis</keyword>
<dbReference type="GO" id="GO:0016829">
    <property type="term" value="F:lyase activity"/>
    <property type="evidence" value="ECO:0007669"/>
    <property type="project" value="UniProtKB-KW"/>
</dbReference>
<evidence type="ECO:0000256" key="4">
    <source>
        <dbReference type="ARBA" id="ARBA00022801"/>
    </source>
</evidence>
<comment type="catalytic activity">
    <reaction evidence="8 10">
        <text>5-[(5-phospho-1-deoxy-D-ribulos-1-ylimino)methylamino]-1-(5-phospho-beta-D-ribosyl)imidazole-4-carboxamide + L-glutamine = D-erythro-1-(imidazol-4-yl)glycerol 3-phosphate + 5-amino-1-(5-phospho-beta-D-ribosyl)imidazole-4-carboxamide + L-glutamate + H(+)</text>
        <dbReference type="Rhea" id="RHEA:24793"/>
        <dbReference type="ChEBI" id="CHEBI:15378"/>
        <dbReference type="ChEBI" id="CHEBI:29985"/>
        <dbReference type="ChEBI" id="CHEBI:58278"/>
        <dbReference type="ChEBI" id="CHEBI:58359"/>
        <dbReference type="ChEBI" id="CHEBI:58475"/>
        <dbReference type="ChEBI" id="CHEBI:58525"/>
        <dbReference type="EC" id="4.3.2.10"/>
    </reaction>
</comment>
<dbReference type="PIRSF" id="PIRSF000495">
    <property type="entry name" value="Amidotransf_hisH"/>
    <property type="match status" value="1"/>
</dbReference>
<evidence type="ECO:0000256" key="5">
    <source>
        <dbReference type="ARBA" id="ARBA00022962"/>
    </source>
</evidence>
<dbReference type="Pfam" id="PF00117">
    <property type="entry name" value="GATase"/>
    <property type="match status" value="1"/>
</dbReference>
<dbReference type="SUPFAM" id="SSF52317">
    <property type="entry name" value="Class I glutamine amidotransferase-like"/>
    <property type="match status" value="1"/>
</dbReference>
<dbReference type="EMBL" id="QGHV01000070">
    <property type="protein sequence ID" value="PWT36590.1"/>
    <property type="molecule type" value="Genomic_DNA"/>
</dbReference>
<dbReference type="HAMAP" id="MF_00278">
    <property type="entry name" value="HisH"/>
    <property type="match status" value="1"/>
</dbReference>
<comment type="catalytic activity">
    <reaction evidence="9 10">
        <text>L-glutamine + H2O = L-glutamate + NH4(+)</text>
        <dbReference type="Rhea" id="RHEA:15889"/>
        <dbReference type="ChEBI" id="CHEBI:15377"/>
        <dbReference type="ChEBI" id="CHEBI:28938"/>
        <dbReference type="ChEBI" id="CHEBI:29985"/>
        <dbReference type="ChEBI" id="CHEBI:58359"/>
        <dbReference type="EC" id="3.5.1.2"/>
    </reaction>
</comment>
<evidence type="ECO:0000256" key="6">
    <source>
        <dbReference type="ARBA" id="ARBA00023102"/>
    </source>
</evidence>
<comment type="subunit">
    <text evidence="2 10">Heterodimer of HisH and HisF.</text>
</comment>
<feature type="active site" evidence="10 11">
    <location>
        <position position="182"/>
    </location>
</feature>
<dbReference type="EC" id="4.3.2.10" evidence="10"/>
<evidence type="ECO:0000313" key="14">
    <source>
        <dbReference type="Proteomes" id="UP000245735"/>
    </source>
</evidence>
<evidence type="ECO:0000259" key="12">
    <source>
        <dbReference type="Pfam" id="PF00117"/>
    </source>
</evidence>
<feature type="active site" evidence="10 11">
    <location>
        <position position="180"/>
    </location>
</feature>
<evidence type="ECO:0000256" key="1">
    <source>
        <dbReference type="ARBA" id="ARBA00005091"/>
    </source>
</evidence>
<dbReference type="PROSITE" id="PS51273">
    <property type="entry name" value="GATASE_TYPE_1"/>
    <property type="match status" value="1"/>
</dbReference>
<dbReference type="AlphaFoldDB" id="A0ABD6Y4G0"/>
<evidence type="ECO:0000256" key="3">
    <source>
        <dbReference type="ARBA" id="ARBA00022605"/>
    </source>
</evidence>
<comment type="caution">
    <text evidence="13">The sequence shown here is derived from an EMBL/GenBank/DDBJ whole genome shotgun (WGS) entry which is preliminary data.</text>
</comment>
<feature type="active site" description="Nucleophile" evidence="10 11">
    <location>
        <position position="79"/>
    </location>
</feature>
<evidence type="ECO:0000256" key="9">
    <source>
        <dbReference type="ARBA" id="ARBA00049534"/>
    </source>
</evidence>
<dbReference type="InterPro" id="IPR029062">
    <property type="entry name" value="Class_I_gatase-like"/>
</dbReference>
<sequence length="207" mass="22932">MIAVIDYGAGNVFNILKACRFLNVNAKLTADPDEILHADGIILPGVGAFKAAMDQLRQKQLVPVIKKAVSLQIPLLGVCLGMQMLFDSSTEFGKTAGLHLIPGKVVRFPQNNLFIPQVGWNQNDLRQSNSIFKAVANQYTYFVHSYYAQCDPQYIISSVNYGVTVPAIVQRGQVYGMQFHPEKSGHGGLQLLAEFFKEVKKDDLSRN</sequence>
<keyword evidence="3 10" id="KW-0028">Amino-acid biosynthesis</keyword>
<dbReference type="EC" id="3.5.1.2" evidence="10"/>
<dbReference type="PANTHER" id="PTHR42701">
    <property type="entry name" value="IMIDAZOLE GLYCEROL PHOSPHATE SYNTHASE SUBUNIT HISH"/>
    <property type="match status" value="1"/>
</dbReference>
<comment type="function">
    <text evidence="10">IGPS catalyzes the conversion of PRFAR and glutamine to IGP, AICAR and glutamate. The HisH subunit catalyzes the hydrolysis of glutamine to glutamate and ammonia as part of the synthesis of IGP and AICAR. The resulting ammonia molecule is channeled to the active site of HisF.</text>
</comment>
<evidence type="ECO:0000256" key="11">
    <source>
        <dbReference type="PIRSR" id="PIRSR000495-1"/>
    </source>
</evidence>
<gene>
    <name evidence="10 13" type="primary">hisH</name>
    <name evidence="13" type="ORF">DKZ35_09485</name>
</gene>
<feature type="domain" description="Glutamine amidotransferase" evidence="12">
    <location>
        <begin position="4"/>
        <end position="198"/>
    </location>
</feature>
<evidence type="ECO:0000256" key="2">
    <source>
        <dbReference type="ARBA" id="ARBA00011152"/>
    </source>
</evidence>
<name>A0ABD6Y4G0_LIMRT</name>
<dbReference type="Proteomes" id="UP000245735">
    <property type="component" value="Unassembled WGS sequence"/>
</dbReference>
<accession>A0ABD6Y4G0</accession>
<evidence type="ECO:0000256" key="7">
    <source>
        <dbReference type="ARBA" id="ARBA00023239"/>
    </source>
</evidence>
<dbReference type="GO" id="GO:0004359">
    <property type="term" value="F:glutaminase activity"/>
    <property type="evidence" value="ECO:0007669"/>
    <property type="project" value="UniProtKB-EC"/>
</dbReference>
<evidence type="ECO:0000256" key="10">
    <source>
        <dbReference type="HAMAP-Rule" id="MF_00278"/>
    </source>
</evidence>
<dbReference type="InterPro" id="IPR010139">
    <property type="entry name" value="Imidazole-glycPsynth_HisH"/>
</dbReference>
<keyword evidence="5 10" id="KW-0315">Glutamine amidotransferase</keyword>
<dbReference type="GO" id="GO:0005737">
    <property type="term" value="C:cytoplasm"/>
    <property type="evidence" value="ECO:0007669"/>
    <property type="project" value="UniProtKB-SubCell"/>
</dbReference>
<evidence type="ECO:0000313" key="13">
    <source>
        <dbReference type="EMBL" id="PWT36590.1"/>
    </source>
</evidence>
<comment type="subcellular location">
    <subcellularLocation>
        <location evidence="10">Cytoplasm</location>
    </subcellularLocation>
</comment>
<reference evidence="14" key="1">
    <citation type="journal article" date="2018" name="Front. Microbiol.">
        <title>Comparative Genomics of the Herbivore Gut Symbiont Lactobacillus reuteri Reveals Genetic Diversity and Lifestyle Adaptation.</title>
        <authorList>
            <person name="Zhao J."/>
        </authorList>
    </citation>
    <scope>NUCLEOTIDE SEQUENCE [LARGE SCALE GENOMIC DNA]</scope>
    <source>
        <strain evidence="14">LR9</strain>
    </source>
</reference>
<keyword evidence="10" id="KW-0963">Cytoplasm</keyword>
<protein>
    <recommendedName>
        <fullName evidence="10">Imidazole glycerol phosphate synthase subunit HisH</fullName>
        <ecNumber evidence="10">4.3.2.10</ecNumber>
    </recommendedName>
    <alternativeName>
        <fullName evidence="10">IGP synthase glutaminase subunit</fullName>
        <ecNumber evidence="10">3.5.1.2</ecNumber>
    </alternativeName>
    <alternativeName>
        <fullName evidence="10">IGP synthase subunit HisH</fullName>
    </alternativeName>
    <alternativeName>
        <fullName evidence="10">ImGP synthase subunit HisH</fullName>
        <shortName evidence="10">IGPS subunit HisH</shortName>
    </alternativeName>
</protein>
<dbReference type="GO" id="GO:0000105">
    <property type="term" value="P:L-histidine biosynthetic process"/>
    <property type="evidence" value="ECO:0007669"/>
    <property type="project" value="UniProtKB-UniRule"/>
</dbReference>